<dbReference type="EMBL" id="JAUIZM010000008">
    <property type="protein sequence ID" value="KAK1369346.1"/>
    <property type="molecule type" value="Genomic_DNA"/>
</dbReference>
<accession>A0AAD8MD98</accession>
<evidence type="ECO:0000313" key="2">
    <source>
        <dbReference type="EMBL" id="KAK1369346.1"/>
    </source>
</evidence>
<reference evidence="2" key="2">
    <citation type="submission" date="2023-05" db="EMBL/GenBank/DDBJ databases">
        <authorList>
            <person name="Schelkunov M.I."/>
        </authorList>
    </citation>
    <scope>NUCLEOTIDE SEQUENCE</scope>
    <source>
        <strain evidence="2">Hsosn_3</strain>
        <tissue evidence="2">Leaf</tissue>
    </source>
</reference>
<proteinExistence type="predicted"/>
<dbReference type="GO" id="GO:0006357">
    <property type="term" value="P:regulation of transcription by RNA polymerase II"/>
    <property type="evidence" value="ECO:0007669"/>
    <property type="project" value="TreeGrafter"/>
</dbReference>
<comment type="caution">
    <text evidence="2">The sequence shown here is derived from an EMBL/GenBank/DDBJ whole genome shotgun (WGS) entry which is preliminary data.</text>
</comment>
<feature type="region of interest" description="Disordered" evidence="1">
    <location>
        <begin position="1"/>
        <end position="53"/>
    </location>
</feature>
<evidence type="ECO:0008006" key="4">
    <source>
        <dbReference type="Google" id="ProtNLM"/>
    </source>
</evidence>
<evidence type="ECO:0000256" key="1">
    <source>
        <dbReference type="SAM" id="MobiDB-lite"/>
    </source>
</evidence>
<keyword evidence="3" id="KW-1185">Reference proteome</keyword>
<sequence>MFMQYESLSDDEGDMHDEDKAEESKDPSDPKDSAQGSSKPAKKKRKKRRSKAWETFDELPIRPDKVLNVRCSKCGYTCVYNSVNGTGNMLKHQKVCLSTGDLRQMILSSSQGSISVRSSSFDPKIFRDMITNAVVRHNLPLSFVEYEGIRDAFLYANPQATLKFDALDRDLNLTSEKTELDRRKPDCNAKMCTQNPRTGALFMIFL</sequence>
<dbReference type="InterPro" id="IPR053031">
    <property type="entry name" value="Cuticle_assoc_protein"/>
</dbReference>
<feature type="compositionally biased region" description="Basic residues" evidence="1">
    <location>
        <begin position="40"/>
        <end position="50"/>
    </location>
</feature>
<name>A0AAD8MD98_9APIA</name>
<dbReference type="GO" id="GO:1990837">
    <property type="term" value="F:sequence-specific double-stranded DNA binding"/>
    <property type="evidence" value="ECO:0007669"/>
    <property type="project" value="TreeGrafter"/>
</dbReference>
<feature type="compositionally biased region" description="Basic and acidic residues" evidence="1">
    <location>
        <begin position="17"/>
        <end position="32"/>
    </location>
</feature>
<protein>
    <recommendedName>
        <fullName evidence="4">BED-type domain-containing protein</fullName>
    </recommendedName>
</protein>
<reference evidence="2" key="1">
    <citation type="submission" date="2023-02" db="EMBL/GenBank/DDBJ databases">
        <title>Genome of toxic invasive species Heracleum sosnowskyi carries increased number of genes despite the absence of recent whole-genome duplications.</title>
        <authorList>
            <person name="Schelkunov M."/>
            <person name="Shtratnikova V."/>
            <person name="Makarenko M."/>
            <person name="Klepikova A."/>
            <person name="Omelchenko D."/>
            <person name="Novikova G."/>
            <person name="Obukhova E."/>
            <person name="Bogdanov V."/>
            <person name="Penin A."/>
            <person name="Logacheva M."/>
        </authorList>
    </citation>
    <scope>NUCLEOTIDE SEQUENCE</scope>
    <source>
        <strain evidence="2">Hsosn_3</strain>
        <tissue evidence="2">Leaf</tissue>
    </source>
</reference>
<evidence type="ECO:0000313" key="3">
    <source>
        <dbReference type="Proteomes" id="UP001237642"/>
    </source>
</evidence>
<dbReference type="PANTHER" id="PTHR34396">
    <property type="entry name" value="OS03G0264950 PROTEIN-RELATED"/>
    <property type="match status" value="1"/>
</dbReference>
<dbReference type="Proteomes" id="UP001237642">
    <property type="component" value="Unassembled WGS sequence"/>
</dbReference>
<dbReference type="AlphaFoldDB" id="A0AAD8MD98"/>
<dbReference type="GO" id="GO:0005634">
    <property type="term" value="C:nucleus"/>
    <property type="evidence" value="ECO:0007669"/>
    <property type="project" value="TreeGrafter"/>
</dbReference>
<dbReference type="PANTHER" id="PTHR34396:SF24">
    <property type="entry name" value="BED-TYPE DOMAIN-CONTAINING PROTEIN"/>
    <property type="match status" value="1"/>
</dbReference>
<gene>
    <name evidence="2" type="ORF">POM88_035438</name>
</gene>
<organism evidence="2 3">
    <name type="scientific">Heracleum sosnowskyi</name>
    <dbReference type="NCBI Taxonomy" id="360622"/>
    <lineage>
        <taxon>Eukaryota</taxon>
        <taxon>Viridiplantae</taxon>
        <taxon>Streptophyta</taxon>
        <taxon>Embryophyta</taxon>
        <taxon>Tracheophyta</taxon>
        <taxon>Spermatophyta</taxon>
        <taxon>Magnoliopsida</taxon>
        <taxon>eudicotyledons</taxon>
        <taxon>Gunneridae</taxon>
        <taxon>Pentapetalae</taxon>
        <taxon>asterids</taxon>
        <taxon>campanulids</taxon>
        <taxon>Apiales</taxon>
        <taxon>Apiaceae</taxon>
        <taxon>Apioideae</taxon>
        <taxon>apioid superclade</taxon>
        <taxon>Tordylieae</taxon>
        <taxon>Tordyliinae</taxon>
        <taxon>Heracleum</taxon>
    </lineage>
</organism>
<dbReference type="SMART" id="SM00614">
    <property type="entry name" value="ZnF_BED"/>
    <property type="match status" value="1"/>
</dbReference>